<dbReference type="InParanoid" id="A0A1B7MD99"/>
<evidence type="ECO:0000256" key="1">
    <source>
        <dbReference type="SAM" id="MobiDB-lite"/>
    </source>
</evidence>
<dbReference type="EMBL" id="KV450238">
    <property type="protein sequence ID" value="OAX30583.1"/>
    <property type="molecule type" value="Genomic_DNA"/>
</dbReference>
<proteinExistence type="predicted"/>
<gene>
    <name evidence="2" type="ORF">K503DRAFT_807042</name>
</gene>
<sequence>MPDAAGAKSLTDSDPIQLRRPARERACLPQGFFDGVPDNFSQSSGTSRSFSVSHSSTPRPHEFIARLTLHRPQSTIGELTWALQQPQK</sequence>
<feature type="compositionally biased region" description="Low complexity" evidence="1">
    <location>
        <begin position="41"/>
        <end position="56"/>
    </location>
</feature>
<evidence type="ECO:0000313" key="2">
    <source>
        <dbReference type="EMBL" id="OAX30583.1"/>
    </source>
</evidence>
<feature type="region of interest" description="Disordered" evidence="1">
    <location>
        <begin position="1"/>
        <end position="21"/>
    </location>
</feature>
<keyword evidence="3" id="KW-1185">Reference proteome</keyword>
<protein>
    <submittedName>
        <fullName evidence="2">Uncharacterized protein</fullName>
    </submittedName>
</protein>
<evidence type="ECO:0000313" key="3">
    <source>
        <dbReference type="Proteomes" id="UP000092154"/>
    </source>
</evidence>
<accession>A0A1B7MD99</accession>
<reference evidence="2 3" key="1">
    <citation type="submission" date="2016-06" db="EMBL/GenBank/DDBJ databases">
        <title>Comparative genomics of the ectomycorrhizal sister species Rhizopogon vinicolor and Rhizopogon vesiculosus (Basidiomycota: Boletales) reveals a divergence of the mating type B locus.</title>
        <authorList>
            <consortium name="DOE Joint Genome Institute"/>
            <person name="Mujic A.B."/>
            <person name="Kuo A."/>
            <person name="Tritt A."/>
            <person name="Lipzen A."/>
            <person name="Chen C."/>
            <person name="Johnson J."/>
            <person name="Sharma A."/>
            <person name="Barry K."/>
            <person name="Grigoriev I.V."/>
            <person name="Spatafora J.W."/>
        </authorList>
    </citation>
    <scope>NUCLEOTIDE SEQUENCE [LARGE SCALE GENOMIC DNA]</scope>
    <source>
        <strain evidence="2 3">AM-OR11-026</strain>
    </source>
</reference>
<organism evidence="2 3">
    <name type="scientific">Rhizopogon vinicolor AM-OR11-026</name>
    <dbReference type="NCBI Taxonomy" id="1314800"/>
    <lineage>
        <taxon>Eukaryota</taxon>
        <taxon>Fungi</taxon>
        <taxon>Dikarya</taxon>
        <taxon>Basidiomycota</taxon>
        <taxon>Agaricomycotina</taxon>
        <taxon>Agaricomycetes</taxon>
        <taxon>Agaricomycetidae</taxon>
        <taxon>Boletales</taxon>
        <taxon>Suillineae</taxon>
        <taxon>Rhizopogonaceae</taxon>
        <taxon>Rhizopogon</taxon>
    </lineage>
</organism>
<dbReference type="Proteomes" id="UP000092154">
    <property type="component" value="Unassembled WGS sequence"/>
</dbReference>
<dbReference type="AlphaFoldDB" id="A0A1B7MD99"/>
<feature type="region of interest" description="Disordered" evidence="1">
    <location>
        <begin position="38"/>
        <end position="58"/>
    </location>
</feature>
<name>A0A1B7MD99_9AGAM</name>